<proteinExistence type="predicted"/>
<sequence>MFQFRGKGVKQSLRCGKRMAEGSRDTVQRRQPPARSLAPPPDESWTTDHGCAATAMSDPTRYRAIFLSDVHLGTRGCKAEFLLDFLRHTESDTLYLVGDIVDGWRLRKSWHWPQAHNDVIQKLLRKARKGSQVIFVPGNHDEFARGYCDAEFGGITVVREAIHEAADGRRYLVVHGDEFDGVVKYAKWLAHLGDFAYNILLEINHWFNRARRRLGLPYWSLSKYLKHKVKNAVKFIDDFETSMADLARRRNLNGIVCGHIHQAEMRLVGDILYCNDGDWVESCTALVEHFDGRMEIIHWSDVRHLSMFDAYAGARHDADSAETPGEALAHAREDEADRLVSVP</sequence>
<dbReference type="Gene3D" id="3.60.21.10">
    <property type="match status" value="1"/>
</dbReference>
<reference evidence="8 9" key="1">
    <citation type="submission" date="2012-02" db="EMBL/GenBank/DDBJ databases">
        <title>Shotgun genome sequence of Phaeospirillum photometricum DSM 122.</title>
        <authorList>
            <person name="Duquesne K."/>
            <person name="Sturgis J."/>
        </authorList>
    </citation>
    <scope>NUCLEOTIDE SEQUENCE [LARGE SCALE GENOMIC DNA]</scope>
    <source>
        <strain evidence="9">DSM122</strain>
    </source>
</reference>
<dbReference type="Pfam" id="PF00149">
    <property type="entry name" value="Metallophos"/>
    <property type="match status" value="1"/>
</dbReference>
<dbReference type="GO" id="GO:0046872">
    <property type="term" value="F:metal ion binding"/>
    <property type="evidence" value="ECO:0007669"/>
    <property type="project" value="UniProtKB-KW"/>
</dbReference>
<dbReference type="SUPFAM" id="SSF56300">
    <property type="entry name" value="Metallo-dependent phosphatases"/>
    <property type="match status" value="1"/>
</dbReference>
<accession>H6SJX3</accession>
<dbReference type="InterPro" id="IPR043461">
    <property type="entry name" value="LpxH-like"/>
</dbReference>
<evidence type="ECO:0000313" key="9">
    <source>
        <dbReference type="Proteomes" id="UP000033220"/>
    </source>
</evidence>
<evidence type="ECO:0000259" key="7">
    <source>
        <dbReference type="Pfam" id="PF00149"/>
    </source>
</evidence>
<dbReference type="EMBL" id="HE663493">
    <property type="protein sequence ID" value="CCG08288.1"/>
    <property type="molecule type" value="Genomic_DNA"/>
</dbReference>
<protein>
    <submittedName>
        <fullName evidence="8">Metallophosphoesterase</fullName>
    </submittedName>
</protein>
<name>H6SJX3_PARPM</name>
<dbReference type="KEGG" id="rpm:RSPPHO_01662"/>
<evidence type="ECO:0000256" key="3">
    <source>
        <dbReference type="ARBA" id="ARBA00022723"/>
    </source>
</evidence>
<feature type="region of interest" description="Disordered" evidence="6">
    <location>
        <begin position="322"/>
        <end position="343"/>
    </location>
</feature>
<feature type="compositionally biased region" description="Basic and acidic residues" evidence="6">
    <location>
        <begin position="18"/>
        <end position="28"/>
    </location>
</feature>
<dbReference type="eggNOG" id="COG2908">
    <property type="taxonomic scope" value="Bacteria"/>
</dbReference>
<dbReference type="GO" id="GO:0016020">
    <property type="term" value="C:membrane"/>
    <property type="evidence" value="ECO:0007669"/>
    <property type="project" value="GOC"/>
</dbReference>
<dbReference type="HOGENOM" id="CLU_061126_1_0_5"/>
<keyword evidence="3" id="KW-0479">Metal-binding</keyword>
<evidence type="ECO:0000256" key="4">
    <source>
        <dbReference type="ARBA" id="ARBA00023136"/>
    </source>
</evidence>
<evidence type="ECO:0000256" key="2">
    <source>
        <dbReference type="ARBA" id="ARBA00022519"/>
    </source>
</evidence>
<keyword evidence="2" id="KW-0997">Cell inner membrane</keyword>
<dbReference type="GO" id="GO:0008758">
    <property type="term" value="F:UDP-2,3-diacylglucosamine hydrolase activity"/>
    <property type="evidence" value="ECO:0007669"/>
    <property type="project" value="TreeGrafter"/>
</dbReference>
<dbReference type="PANTHER" id="PTHR34990:SF2">
    <property type="entry name" value="BLL8164 PROTEIN"/>
    <property type="match status" value="1"/>
</dbReference>
<evidence type="ECO:0000256" key="6">
    <source>
        <dbReference type="SAM" id="MobiDB-lite"/>
    </source>
</evidence>
<dbReference type="AlphaFoldDB" id="H6SJX3"/>
<dbReference type="InterPro" id="IPR029052">
    <property type="entry name" value="Metallo-depent_PP-like"/>
</dbReference>
<feature type="domain" description="Calcineurin-like phosphoesterase" evidence="7">
    <location>
        <begin position="63"/>
        <end position="262"/>
    </location>
</feature>
<dbReference type="PANTHER" id="PTHR34990">
    <property type="entry name" value="UDP-2,3-DIACYLGLUCOSAMINE HYDROLASE-RELATED"/>
    <property type="match status" value="1"/>
</dbReference>
<dbReference type="STRING" id="1150469.RSPPHO_01662"/>
<dbReference type="Proteomes" id="UP000033220">
    <property type="component" value="Chromosome DSM 122"/>
</dbReference>
<dbReference type="InterPro" id="IPR004843">
    <property type="entry name" value="Calcineurin-like_PHP"/>
</dbReference>
<keyword evidence="1" id="KW-1003">Cell membrane</keyword>
<dbReference type="PATRIC" id="fig|1150469.3.peg.1872"/>
<evidence type="ECO:0000313" key="8">
    <source>
        <dbReference type="EMBL" id="CCG08288.1"/>
    </source>
</evidence>
<keyword evidence="9" id="KW-1185">Reference proteome</keyword>
<evidence type="ECO:0000256" key="1">
    <source>
        <dbReference type="ARBA" id="ARBA00022475"/>
    </source>
</evidence>
<organism evidence="8 9">
    <name type="scientific">Pararhodospirillum photometricum DSM 122</name>
    <dbReference type="NCBI Taxonomy" id="1150469"/>
    <lineage>
        <taxon>Bacteria</taxon>
        <taxon>Pseudomonadati</taxon>
        <taxon>Pseudomonadota</taxon>
        <taxon>Alphaproteobacteria</taxon>
        <taxon>Rhodospirillales</taxon>
        <taxon>Rhodospirillaceae</taxon>
        <taxon>Pararhodospirillum</taxon>
    </lineage>
</organism>
<keyword evidence="4" id="KW-0472">Membrane</keyword>
<evidence type="ECO:0000256" key="5">
    <source>
        <dbReference type="ARBA" id="ARBA00023211"/>
    </source>
</evidence>
<dbReference type="CDD" id="cd07398">
    <property type="entry name" value="MPP_YbbF-LpxH"/>
    <property type="match status" value="1"/>
</dbReference>
<dbReference type="GO" id="GO:0009245">
    <property type="term" value="P:lipid A biosynthetic process"/>
    <property type="evidence" value="ECO:0007669"/>
    <property type="project" value="TreeGrafter"/>
</dbReference>
<gene>
    <name evidence="8" type="ORF">RSPPHO_01662</name>
</gene>
<feature type="compositionally biased region" description="Basic and acidic residues" evidence="6">
    <location>
        <begin position="329"/>
        <end position="343"/>
    </location>
</feature>
<keyword evidence="5" id="KW-0464">Manganese</keyword>
<feature type="region of interest" description="Disordered" evidence="6">
    <location>
        <begin position="15"/>
        <end position="47"/>
    </location>
</feature>